<reference evidence="1" key="1">
    <citation type="submission" date="2022-09" db="EMBL/GenBank/DDBJ databases">
        <title>Complete genome sequence of Rossellomorea vietnamensis strain RL-WG62, a newly isolated PGPR with the potential for plant salinity stress alleviation.</title>
        <authorList>
            <person name="Ren L."/>
            <person name="Wang G."/>
            <person name="Hu H."/>
        </authorList>
    </citation>
    <scope>NUCLEOTIDE SEQUENCE</scope>
    <source>
        <strain evidence="1">RL-WG62</strain>
    </source>
</reference>
<accession>A0ACD4CDR9</accession>
<evidence type="ECO:0000313" key="1">
    <source>
        <dbReference type="EMBL" id="UXH46554.1"/>
    </source>
</evidence>
<evidence type="ECO:0000313" key="2">
    <source>
        <dbReference type="Proteomes" id="UP001064027"/>
    </source>
</evidence>
<organism evidence="1 2">
    <name type="scientific">Rossellomorea vietnamensis</name>
    <dbReference type="NCBI Taxonomy" id="218284"/>
    <lineage>
        <taxon>Bacteria</taxon>
        <taxon>Bacillati</taxon>
        <taxon>Bacillota</taxon>
        <taxon>Bacilli</taxon>
        <taxon>Bacillales</taxon>
        <taxon>Bacillaceae</taxon>
        <taxon>Rossellomorea</taxon>
    </lineage>
</organism>
<protein>
    <submittedName>
        <fullName evidence="1">RNA polymerase sigma factor</fullName>
    </submittedName>
</protein>
<proteinExistence type="predicted"/>
<keyword evidence="2" id="KW-1185">Reference proteome</keyword>
<sequence>MTTHLSDDLRGIEQRFKKEIEPYRSDLWKYCYKLTRSPWDAEDLVQDTLFKSLAILAKLHRPVKMKSYLFKIATNLWIDRYRRNPYTVQSLEEEIQPDRKSTFDFDIMDHLEFLMQHVTPHQYVSLLLAEVFQFKASEIAGMILTTEGAVYTNLTRARSVLRKAKERQVTTTPALNPVPNATLNTLLNGFRNKDPELIASVLSENVTVNIVHAGIEMGRDETKGNSLKDWKEVVDTQHQIVAEYRILWGKQVVVEMERKLDGDLYLNNLHLIETVGEEITHWAFYCFSWDLMKQAADELKVKLNATCFYHIF</sequence>
<name>A0ACD4CDR9_9BACI</name>
<gene>
    <name evidence="1" type="ORF">N5C46_11080</name>
</gene>
<dbReference type="EMBL" id="CP104558">
    <property type="protein sequence ID" value="UXH46554.1"/>
    <property type="molecule type" value="Genomic_DNA"/>
</dbReference>
<dbReference type="Proteomes" id="UP001064027">
    <property type="component" value="Chromosome"/>
</dbReference>